<dbReference type="AlphaFoldDB" id="A0A101IHP7"/>
<dbReference type="SUPFAM" id="SSF46785">
    <property type="entry name" value="Winged helix' DNA-binding domain"/>
    <property type="match status" value="1"/>
</dbReference>
<dbReference type="Pfam" id="PF22662">
    <property type="entry name" value="Csa3_N"/>
    <property type="match status" value="1"/>
</dbReference>
<feature type="domain" description="Csa3 N-terminal" evidence="1">
    <location>
        <begin position="14"/>
        <end position="127"/>
    </location>
</feature>
<dbReference type="Proteomes" id="UP000053961">
    <property type="component" value="Unassembled WGS sequence"/>
</dbReference>
<gene>
    <name evidence="2" type="ORF">XE07_1837</name>
</gene>
<name>A0A101IHP7_9EURY</name>
<dbReference type="Pfam" id="PF13412">
    <property type="entry name" value="HTH_24"/>
    <property type="match status" value="1"/>
</dbReference>
<comment type="caution">
    <text evidence="2">The sequence shown here is derived from an EMBL/GenBank/DDBJ whole genome shotgun (WGS) entry which is preliminary data.</text>
</comment>
<reference evidence="3" key="1">
    <citation type="journal article" date="2015" name="MBio">
        <title>Genome-Resolved Metagenomic Analysis Reveals Roles for Candidate Phyla and Other Microbial Community Members in Biogeochemical Transformations in Oil Reservoirs.</title>
        <authorList>
            <person name="Hu P."/>
            <person name="Tom L."/>
            <person name="Singh A."/>
            <person name="Thomas B.C."/>
            <person name="Baker B.J."/>
            <person name="Piceno Y.M."/>
            <person name="Andersen G.L."/>
            <person name="Banfield J.F."/>
        </authorList>
    </citation>
    <scope>NUCLEOTIDE SEQUENCE [LARGE SCALE GENOMIC DNA]</scope>
</reference>
<sequence>MIYAINKVIRQMKTYISLSGFDTSQILSMMVKYGIQGDDKIILIRPEKETDTRGEGTVQAVRDLSRQIDSSLTVEIHRVDHQNFEGMLLSLIDLIKTAEGEIIANLSGGPREIFLAFAIACLSQSQRIQKATNYSDIDRVMREINLPKIVQSLDEKSKSVLGDIRDNQPTTITEMAERLDISESTISRQVGRLVGLNALKVIPKGKKKQIQTTITGEIFLSINDEL</sequence>
<protein>
    <submittedName>
        <fullName evidence="2">CRISPR-associated HTH regulatory protein, Csa3 family</fullName>
    </submittedName>
</protein>
<dbReference type="EMBL" id="LGHB01000035">
    <property type="protein sequence ID" value="KUK95378.1"/>
    <property type="molecule type" value="Genomic_DNA"/>
</dbReference>
<evidence type="ECO:0000313" key="2">
    <source>
        <dbReference type="EMBL" id="KUK95378.1"/>
    </source>
</evidence>
<dbReference type="InterPro" id="IPR011991">
    <property type="entry name" value="ArsR-like_HTH"/>
</dbReference>
<organism evidence="2 3">
    <name type="scientific">Methanothrix harundinacea</name>
    <dbReference type="NCBI Taxonomy" id="301375"/>
    <lineage>
        <taxon>Archaea</taxon>
        <taxon>Methanobacteriati</taxon>
        <taxon>Methanobacteriota</taxon>
        <taxon>Stenosarchaea group</taxon>
        <taxon>Methanomicrobia</taxon>
        <taxon>Methanotrichales</taxon>
        <taxon>Methanotrichaceae</taxon>
        <taxon>Methanothrix</taxon>
    </lineage>
</organism>
<dbReference type="Gene3D" id="1.10.10.10">
    <property type="entry name" value="Winged helix-like DNA-binding domain superfamily/Winged helix DNA-binding domain"/>
    <property type="match status" value="1"/>
</dbReference>
<proteinExistence type="predicted"/>
<dbReference type="CDD" id="cd00090">
    <property type="entry name" value="HTH_ARSR"/>
    <property type="match status" value="1"/>
</dbReference>
<evidence type="ECO:0000313" key="3">
    <source>
        <dbReference type="Proteomes" id="UP000053961"/>
    </source>
</evidence>
<dbReference type="PATRIC" id="fig|301375.6.peg.1272"/>
<dbReference type="Gene3D" id="3.40.50.11700">
    <property type="match status" value="1"/>
</dbReference>
<evidence type="ECO:0000259" key="1">
    <source>
        <dbReference type="Pfam" id="PF22662"/>
    </source>
</evidence>
<dbReference type="InterPro" id="IPR036388">
    <property type="entry name" value="WH-like_DNA-bd_sf"/>
</dbReference>
<dbReference type="InterPro" id="IPR010163">
    <property type="entry name" value="Csa3"/>
</dbReference>
<dbReference type="InterPro" id="IPR054588">
    <property type="entry name" value="Csa3_N"/>
</dbReference>
<dbReference type="NCBIfam" id="TIGR01884">
    <property type="entry name" value="cas_HTH"/>
    <property type="match status" value="1"/>
</dbReference>
<dbReference type="InterPro" id="IPR036390">
    <property type="entry name" value="WH_DNA-bd_sf"/>
</dbReference>
<accession>A0A101IHP7</accession>